<dbReference type="Pfam" id="PF07685">
    <property type="entry name" value="GATase_3"/>
    <property type="match status" value="1"/>
</dbReference>
<keyword evidence="3" id="KW-0808">Transferase</keyword>
<accession>A0A2N0UQT7</accession>
<dbReference type="GO" id="GO:0016740">
    <property type="term" value="F:transferase activity"/>
    <property type="evidence" value="ECO:0007669"/>
    <property type="project" value="UniProtKB-KW"/>
</dbReference>
<comment type="caution">
    <text evidence="3">The sequence shown here is derived from an EMBL/GenBank/DDBJ whole genome shotgun (WGS) entry which is preliminary data.</text>
</comment>
<evidence type="ECO:0000259" key="2">
    <source>
        <dbReference type="Pfam" id="PF07685"/>
    </source>
</evidence>
<dbReference type="Gene3D" id="3.40.50.880">
    <property type="match status" value="1"/>
</dbReference>
<feature type="domain" description="CobB/CobQ-like glutamine amidotransferase" evidence="2">
    <location>
        <begin position="2"/>
        <end position="190"/>
    </location>
</feature>
<dbReference type="Proteomes" id="UP000233425">
    <property type="component" value="Unassembled WGS sequence"/>
</dbReference>
<dbReference type="InterPro" id="IPR011698">
    <property type="entry name" value="GATase_3"/>
</dbReference>
<dbReference type="EMBL" id="NNSR01000056">
    <property type="protein sequence ID" value="PKD29370.1"/>
    <property type="molecule type" value="Genomic_DNA"/>
</dbReference>
<dbReference type="AlphaFoldDB" id="A0A2N0UQT7"/>
<dbReference type="PROSITE" id="PS51274">
    <property type="entry name" value="GATASE_COBBQ"/>
    <property type="match status" value="1"/>
</dbReference>
<keyword evidence="1 3" id="KW-0315">Glutamine amidotransferase</keyword>
<organism evidence="3 4">
    <name type="scientific">Ruminococcus bromii</name>
    <dbReference type="NCBI Taxonomy" id="40518"/>
    <lineage>
        <taxon>Bacteria</taxon>
        <taxon>Bacillati</taxon>
        <taxon>Bacillota</taxon>
        <taxon>Clostridia</taxon>
        <taxon>Eubacteriales</taxon>
        <taxon>Oscillospiraceae</taxon>
        <taxon>Ruminococcus</taxon>
    </lineage>
</organism>
<dbReference type="InterPro" id="IPR029062">
    <property type="entry name" value="Class_I_gatase-like"/>
</dbReference>
<keyword evidence="4" id="KW-1185">Reference proteome</keyword>
<reference evidence="3" key="1">
    <citation type="journal article" date="2018" name="Environ. Microbiol.">
        <title>Sporulation capability and amylosome conservation among diverse human colonic and rumen isolates of the keystone starch-degrader Ruminococcus bromii.</title>
        <authorList>
            <person name="Mukhopadhya I."/>
            <person name="Morais S."/>
            <person name="Laverde-Gomez J."/>
            <person name="Sheridan P.O."/>
            <person name="Walker A.W."/>
            <person name="Kelly W."/>
            <person name="Klieve A.V."/>
            <person name="Ouwerkerk D."/>
            <person name="Duncan S.H."/>
            <person name="Louis P."/>
            <person name="Koropatkin N."/>
            <person name="Cockburn D."/>
            <person name="Kibler R."/>
            <person name="Cooper P.J."/>
            <person name="Sandoval C."/>
            <person name="Crost E."/>
            <person name="Juge N."/>
            <person name="Bayer E.A."/>
            <person name="Flint H.J."/>
        </authorList>
    </citation>
    <scope>NUCLEOTIDE SEQUENCE [LARGE SCALE GENOMIC DNA]</scope>
    <source>
        <strain evidence="3">ATCC 27255</strain>
    </source>
</reference>
<evidence type="ECO:0000256" key="1">
    <source>
        <dbReference type="ARBA" id="ARBA00022962"/>
    </source>
</evidence>
<dbReference type="SUPFAM" id="SSF52317">
    <property type="entry name" value="Class I glutamine amidotransferase-like"/>
    <property type="match status" value="1"/>
</dbReference>
<evidence type="ECO:0000313" key="3">
    <source>
        <dbReference type="EMBL" id="PKD29370.1"/>
    </source>
</evidence>
<dbReference type="RefSeq" id="WP_101029194.1">
    <property type="nucleotide sequence ID" value="NZ_CABMMZ010000056.1"/>
</dbReference>
<sequence>MKILHLYHDIMNLYGEYANVSALERMLEKSGVKFTTDRLTLFDNADLGDYDFIYIGSGTEKNQKLVLQDFKKYKDFLVEYINSGKVILMTGNSFEMLGKTITDSDGKVYDGLGIYDFTVTEQNKRRITGDIVYTSDILTKPIVGFVNKCSEIKGIENHLFTVKHGLGDYENAKAEGLKVKNLFATHVTGPIMIKNPHFLEYIALQISKNTDGFKPCTNYLDYERAGYEITLGELTKRFEE</sequence>
<evidence type="ECO:0000313" key="4">
    <source>
        <dbReference type="Proteomes" id="UP000233425"/>
    </source>
</evidence>
<proteinExistence type="predicted"/>
<gene>
    <name evidence="3" type="ORF">RBATCC27255_01197</name>
</gene>
<name>A0A2N0UQT7_9FIRM</name>
<protein>
    <submittedName>
        <fullName evidence="3">Putative glutamine amidotransferase</fullName>
    </submittedName>
</protein>